<dbReference type="Proteomes" id="UP000324585">
    <property type="component" value="Unassembled WGS sequence"/>
</dbReference>
<protein>
    <submittedName>
        <fullName evidence="2">Uncharacterized protein</fullName>
    </submittedName>
</protein>
<dbReference type="AlphaFoldDB" id="A0A5J4YZE0"/>
<name>A0A5J4YZE0_PORPP</name>
<organism evidence="2 3">
    <name type="scientific">Porphyridium purpureum</name>
    <name type="common">Red alga</name>
    <name type="synonym">Porphyridium cruentum</name>
    <dbReference type="NCBI Taxonomy" id="35688"/>
    <lineage>
        <taxon>Eukaryota</taxon>
        <taxon>Rhodophyta</taxon>
        <taxon>Bangiophyceae</taxon>
        <taxon>Porphyridiales</taxon>
        <taxon>Porphyridiaceae</taxon>
        <taxon>Porphyridium</taxon>
    </lineage>
</organism>
<accession>A0A5J4YZE0</accession>
<sequence>MVSAEESGAVEWPPGPVPPILIVGLLSLAQAAHGPSIPALEFLDRWTVSLFGSKTKTQYVLYAAVGAHVLEGVAAFVIARKAGYQWKASFGWWMQTTLLGFPSLRILSLRIAAGPKRKTL</sequence>
<keyword evidence="1" id="KW-1133">Transmembrane helix</keyword>
<proteinExistence type="predicted"/>
<feature type="transmembrane region" description="Helical" evidence="1">
    <location>
        <begin position="59"/>
        <end position="78"/>
    </location>
</feature>
<keyword evidence="1" id="KW-0472">Membrane</keyword>
<evidence type="ECO:0000313" key="2">
    <source>
        <dbReference type="EMBL" id="KAA8496686.1"/>
    </source>
</evidence>
<keyword evidence="1" id="KW-0812">Transmembrane</keyword>
<dbReference type="OrthoDB" id="9984821at2759"/>
<evidence type="ECO:0000256" key="1">
    <source>
        <dbReference type="SAM" id="Phobius"/>
    </source>
</evidence>
<feature type="transmembrane region" description="Helical" evidence="1">
    <location>
        <begin position="20"/>
        <end position="38"/>
    </location>
</feature>
<keyword evidence="3" id="KW-1185">Reference proteome</keyword>
<dbReference type="InterPro" id="IPR028110">
    <property type="entry name" value="TMEM254"/>
</dbReference>
<feature type="transmembrane region" description="Helical" evidence="1">
    <location>
        <begin position="90"/>
        <end position="108"/>
    </location>
</feature>
<evidence type="ECO:0000313" key="3">
    <source>
        <dbReference type="Proteomes" id="UP000324585"/>
    </source>
</evidence>
<dbReference type="EMBL" id="VRMN01000002">
    <property type="protein sequence ID" value="KAA8496686.1"/>
    <property type="molecule type" value="Genomic_DNA"/>
</dbReference>
<dbReference type="Pfam" id="PF14934">
    <property type="entry name" value="TMEM254"/>
    <property type="match status" value="1"/>
</dbReference>
<comment type="caution">
    <text evidence="2">The sequence shown here is derived from an EMBL/GenBank/DDBJ whole genome shotgun (WGS) entry which is preliminary data.</text>
</comment>
<gene>
    <name evidence="2" type="ORF">FVE85_0415</name>
</gene>
<reference evidence="3" key="1">
    <citation type="journal article" date="2019" name="Nat. Commun.">
        <title>Expansion of phycobilisome linker gene families in mesophilic red algae.</title>
        <authorList>
            <person name="Lee J."/>
            <person name="Kim D."/>
            <person name="Bhattacharya D."/>
            <person name="Yoon H.S."/>
        </authorList>
    </citation>
    <scope>NUCLEOTIDE SEQUENCE [LARGE SCALE GENOMIC DNA]</scope>
    <source>
        <strain evidence="3">CCMP 1328</strain>
    </source>
</reference>